<keyword evidence="2" id="KW-0732">Signal</keyword>
<feature type="chain" id="PRO_5045789732" evidence="2">
    <location>
        <begin position="22"/>
        <end position="356"/>
    </location>
</feature>
<name>A0ABN9V8J8_9DINO</name>
<feature type="region of interest" description="Disordered" evidence="1">
    <location>
        <begin position="302"/>
        <end position="356"/>
    </location>
</feature>
<sequence>MYFIFSLCISCFLLLLPTSLAMNGNMNPFAPRPLAPFGNQQFGGQQFGGQQFPGFGRGYSMGYPPMQSATMPPSIRPAPMRVYESQVIDLRQDLEGENGRFLLLHMDDTSRFEVVSIATSYPGLKETMKKEKARPIFVKANEDWSKSLQRAEDIAQLIPMSASDDQWGKFLIGVRAVHEQRNLPIAESVGDFLYRKRAEDEARRARLRQHPGTSSVPRPHGSGLAWRLLDGGVDAEMVDAGEQQDDRILPKDYLGMRYARTRESETLGRVFAIECVGGEPQFKIHWDDDLQTPHDLREISSMSFPEAPERFNVAMPSPNPRPRRRARDNECDRVAAASASAEWDRILPERPSGALS</sequence>
<evidence type="ECO:0000313" key="4">
    <source>
        <dbReference type="Proteomes" id="UP001189429"/>
    </source>
</evidence>
<evidence type="ECO:0000256" key="2">
    <source>
        <dbReference type="SAM" id="SignalP"/>
    </source>
</evidence>
<proteinExistence type="predicted"/>
<dbReference type="EMBL" id="CAUYUJ010016671">
    <property type="protein sequence ID" value="CAK0867696.1"/>
    <property type="molecule type" value="Genomic_DNA"/>
</dbReference>
<protein>
    <submittedName>
        <fullName evidence="3">Uncharacterized protein</fullName>
    </submittedName>
</protein>
<evidence type="ECO:0000313" key="3">
    <source>
        <dbReference type="EMBL" id="CAK0867696.1"/>
    </source>
</evidence>
<accession>A0ABN9V8J8</accession>
<gene>
    <name evidence="3" type="ORF">PCOR1329_LOCUS54569</name>
</gene>
<evidence type="ECO:0000256" key="1">
    <source>
        <dbReference type="SAM" id="MobiDB-lite"/>
    </source>
</evidence>
<organism evidence="3 4">
    <name type="scientific">Prorocentrum cordatum</name>
    <dbReference type="NCBI Taxonomy" id="2364126"/>
    <lineage>
        <taxon>Eukaryota</taxon>
        <taxon>Sar</taxon>
        <taxon>Alveolata</taxon>
        <taxon>Dinophyceae</taxon>
        <taxon>Prorocentrales</taxon>
        <taxon>Prorocentraceae</taxon>
        <taxon>Prorocentrum</taxon>
    </lineage>
</organism>
<comment type="caution">
    <text evidence="3">The sequence shown here is derived from an EMBL/GenBank/DDBJ whole genome shotgun (WGS) entry which is preliminary data.</text>
</comment>
<feature type="signal peptide" evidence="2">
    <location>
        <begin position="1"/>
        <end position="21"/>
    </location>
</feature>
<dbReference type="Proteomes" id="UP001189429">
    <property type="component" value="Unassembled WGS sequence"/>
</dbReference>
<reference evidence="3" key="1">
    <citation type="submission" date="2023-10" db="EMBL/GenBank/DDBJ databases">
        <authorList>
            <person name="Chen Y."/>
            <person name="Shah S."/>
            <person name="Dougan E. K."/>
            <person name="Thang M."/>
            <person name="Chan C."/>
        </authorList>
    </citation>
    <scope>NUCLEOTIDE SEQUENCE [LARGE SCALE GENOMIC DNA]</scope>
</reference>
<keyword evidence="4" id="KW-1185">Reference proteome</keyword>